<dbReference type="Pfam" id="PF03633">
    <property type="entry name" value="Glyco_hydro_65C"/>
    <property type="match status" value="1"/>
</dbReference>
<evidence type="ECO:0000256" key="3">
    <source>
        <dbReference type="ARBA" id="ARBA00022679"/>
    </source>
</evidence>
<sequence length="749" mass="86077">MRNLKLSEDHFDLKKLNKYATLMTLGNGYMGIRGTHEEDYPIQKRGLFVAGIYNNSSTEEPEEIVNLPDVMGMDLEIDGEVFSSLKGKTISYDRTLHMDRGELTKDVVWEREDGLRLQFTFRRLAAKHDVHVLASKVSIESLNRDVTITVRTGIDAQQTNFGRQHLLEDHVQVHDETYMQGTYTTTRSHQTIGLFSTCTYSKSCDVHFFAENRQLLCESTASLKKNEPFHMEKLNAVYTSIDQKVDELNDIGLAKVKNLSEEGYERILQQSENTWKDFWNERRIEIHSSNPMDQQAIDFAQYHLEIMAPKHNPNLSVAAKGLTGEGYKGHVFWDAEIFVLPYHLYNDPKAAKQLLEYRYNRLPEARERAKANGHEGAQFPWESARTGKEETPAYAAINIKTGERQKVASALAEHHIVADIAYAVLHFYHVTDDEEFMTAKGLTMLEETSKFWLSRTSERDGQLHLLNVIGPDEYTEFIDNNAYTNYMAHHVVKQTLQVLDTFNKLDEEFRKAAEDFLNRLYLPKENADQLIPQDDTFLRKPAIDLSKYKKNQGSQSILLDYSRGEVNEMQILKQADVVMLLYLFPDIFSKEVVEKNFTYYEDKTIHDSSLSKAIHSILAMRCDQEELACQLFQEACLIDLGPNPHSSDEGIHAASLGSIWLAVFSFLNLSFEQEGIKLNPTLPAAWSSFKLPFHYKGRKITVEMNQNTLCIEKVGGDPIDAEIGKQHYRLIDQLEIPLHRDNELHKERT</sequence>
<evidence type="ECO:0000259" key="4">
    <source>
        <dbReference type="Pfam" id="PF03632"/>
    </source>
</evidence>
<comment type="similarity">
    <text evidence="1">Belongs to the glycosyl hydrolase 65 family.</text>
</comment>
<dbReference type="Proteomes" id="UP000831880">
    <property type="component" value="Chromosome"/>
</dbReference>
<dbReference type="InterPro" id="IPR012341">
    <property type="entry name" value="6hp_glycosidase-like_sf"/>
</dbReference>
<dbReference type="InterPro" id="IPR017045">
    <property type="entry name" value="Malt_Pase/Glycosyl_Hdrlase"/>
</dbReference>
<keyword evidence="8" id="KW-1185">Reference proteome</keyword>
<dbReference type="Gene3D" id="2.60.420.10">
    <property type="entry name" value="Maltose phosphorylase, domain 3"/>
    <property type="match status" value="1"/>
</dbReference>
<dbReference type="GO" id="GO:0016787">
    <property type="term" value="F:hydrolase activity"/>
    <property type="evidence" value="ECO:0007669"/>
    <property type="project" value="UniProtKB-KW"/>
</dbReference>
<dbReference type="Pfam" id="PF03636">
    <property type="entry name" value="Glyco_hydro_65N"/>
    <property type="match status" value="1"/>
</dbReference>
<dbReference type="SUPFAM" id="SSF48208">
    <property type="entry name" value="Six-hairpin glycosidases"/>
    <property type="match status" value="1"/>
</dbReference>
<evidence type="ECO:0000259" key="5">
    <source>
        <dbReference type="Pfam" id="PF03633"/>
    </source>
</evidence>
<feature type="domain" description="Glycoside hydrolase family 65 central catalytic" evidence="4">
    <location>
        <begin position="299"/>
        <end position="660"/>
    </location>
</feature>
<reference evidence="7 8" key="1">
    <citation type="submission" date="2022-04" db="EMBL/GenBank/DDBJ databases">
        <title>Halobacillus sp. isolated from saltern.</title>
        <authorList>
            <person name="Won M."/>
            <person name="Lee C.-M."/>
            <person name="Woen H.-Y."/>
            <person name="Kwon S.-W."/>
        </authorList>
    </citation>
    <scope>NUCLEOTIDE SEQUENCE [LARGE SCALE GENOMIC DNA]</scope>
    <source>
        <strain evidence="7 8">SSTM10-2</strain>
    </source>
</reference>
<name>A0ABY4GZR9_9BACI</name>
<evidence type="ECO:0000313" key="8">
    <source>
        <dbReference type="Proteomes" id="UP000831880"/>
    </source>
</evidence>
<feature type="domain" description="Glycoside hydrolase family 65 C-terminal" evidence="5">
    <location>
        <begin position="671"/>
        <end position="730"/>
    </location>
</feature>
<dbReference type="Gene3D" id="1.50.10.10">
    <property type="match status" value="1"/>
</dbReference>
<keyword evidence="2" id="KW-0328">Glycosyltransferase</keyword>
<proteinExistence type="inferred from homology"/>
<dbReference type="RefSeq" id="WP_244751867.1">
    <property type="nucleotide sequence ID" value="NZ_CP095074.1"/>
</dbReference>
<dbReference type="PIRSF" id="PIRSF036289">
    <property type="entry name" value="Glycosyl_hydrolase_malt_phosph"/>
    <property type="match status" value="1"/>
</dbReference>
<dbReference type="InterPro" id="IPR008928">
    <property type="entry name" value="6-hairpin_glycosidase_sf"/>
</dbReference>
<dbReference type="InterPro" id="IPR005196">
    <property type="entry name" value="Glyco_hydro_65_N"/>
</dbReference>
<dbReference type="PANTHER" id="PTHR11051:SF8">
    <property type="entry name" value="PROTEIN-GLUCOSYLGALACTOSYLHYDROXYLYSINE GLUCOSIDASE"/>
    <property type="match status" value="1"/>
</dbReference>
<dbReference type="Pfam" id="PF03632">
    <property type="entry name" value="Glyco_hydro_65m"/>
    <property type="match status" value="1"/>
</dbReference>
<dbReference type="SUPFAM" id="SSF74650">
    <property type="entry name" value="Galactose mutarotase-like"/>
    <property type="match status" value="1"/>
</dbReference>
<dbReference type="PANTHER" id="PTHR11051">
    <property type="entry name" value="GLYCOSYL HYDROLASE-RELATED"/>
    <property type="match status" value="1"/>
</dbReference>
<evidence type="ECO:0000256" key="1">
    <source>
        <dbReference type="ARBA" id="ARBA00006768"/>
    </source>
</evidence>
<dbReference type="EMBL" id="CP095074">
    <property type="protein sequence ID" value="UOQ92257.1"/>
    <property type="molecule type" value="Genomic_DNA"/>
</dbReference>
<dbReference type="InterPro" id="IPR037018">
    <property type="entry name" value="GH65_N"/>
</dbReference>
<dbReference type="InterPro" id="IPR005195">
    <property type="entry name" value="Glyco_hydro_65_M"/>
</dbReference>
<protein>
    <submittedName>
        <fullName evidence="7">Glycoside hydrolase family 65 protein</fullName>
    </submittedName>
</protein>
<evidence type="ECO:0000256" key="2">
    <source>
        <dbReference type="ARBA" id="ARBA00022676"/>
    </source>
</evidence>
<gene>
    <name evidence="7" type="ORF">MUO14_17480</name>
</gene>
<accession>A0ABY4GZR9</accession>
<dbReference type="Gene3D" id="2.70.98.40">
    <property type="entry name" value="Glycoside hydrolase, family 65, N-terminal domain"/>
    <property type="match status" value="1"/>
</dbReference>
<evidence type="ECO:0000259" key="6">
    <source>
        <dbReference type="Pfam" id="PF03636"/>
    </source>
</evidence>
<organism evidence="7 8">
    <name type="scientific">Halobacillus shinanisalinarum</name>
    <dbReference type="NCBI Taxonomy" id="2932258"/>
    <lineage>
        <taxon>Bacteria</taxon>
        <taxon>Bacillati</taxon>
        <taxon>Bacillota</taxon>
        <taxon>Bacilli</taxon>
        <taxon>Bacillales</taxon>
        <taxon>Bacillaceae</taxon>
        <taxon>Halobacillus</taxon>
    </lineage>
</organism>
<keyword evidence="7" id="KW-0378">Hydrolase</keyword>
<dbReference type="InterPro" id="IPR005194">
    <property type="entry name" value="Glyco_hydro_65_C"/>
</dbReference>
<feature type="domain" description="Glycoside hydrolase family 65 N-terminal" evidence="6">
    <location>
        <begin position="8"/>
        <end position="240"/>
    </location>
</feature>
<evidence type="ECO:0000313" key="7">
    <source>
        <dbReference type="EMBL" id="UOQ92257.1"/>
    </source>
</evidence>
<keyword evidence="3" id="KW-0808">Transferase</keyword>
<dbReference type="InterPro" id="IPR011013">
    <property type="entry name" value="Gal_mutarotase_sf_dom"/>
</dbReference>